<name>A0A1M5NYL7_9BRAD</name>
<accession>A0A1M5NYL7</accession>
<proteinExistence type="predicted"/>
<evidence type="ECO:0000313" key="1">
    <source>
        <dbReference type="EMBL" id="SHG94073.1"/>
    </source>
</evidence>
<dbReference type="AlphaFoldDB" id="A0A1M5NYL7"/>
<dbReference type="EMBL" id="LT670818">
    <property type="protein sequence ID" value="SHG94073.1"/>
    <property type="molecule type" value="Genomic_DNA"/>
</dbReference>
<gene>
    <name evidence="1" type="ORF">SAMN05444169_4894</name>
</gene>
<reference evidence="1 2" key="1">
    <citation type="submission" date="2016-11" db="EMBL/GenBank/DDBJ databases">
        <authorList>
            <person name="Jaros S."/>
            <person name="Januszkiewicz K."/>
            <person name="Wedrychowicz H."/>
        </authorList>
    </citation>
    <scope>NUCLEOTIDE SEQUENCE [LARGE SCALE GENOMIC DNA]</scope>
    <source>
        <strain evidence="1 2">GAS242</strain>
    </source>
</reference>
<evidence type="ECO:0000313" key="2">
    <source>
        <dbReference type="Proteomes" id="UP000190675"/>
    </source>
</evidence>
<organism evidence="1 2">
    <name type="scientific">Bradyrhizobium erythrophlei</name>
    <dbReference type="NCBI Taxonomy" id="1437360"/>
    <lineage>
        <taxon>Bacteria</taxon>
        <taxon>Pseudomonadati</taxon>
        <taxon>Pseudomonadota</taxon>
        <taxon>Alphaproteobacteria</taxon>
        <taxon>Hyphomicrobiales</taxon>
        <taxon>Nitrobacteraceae</taxon>
        <taxon>Bradyrhizobium</taxon>
    </lineage>
</organism>
<sequence>MTIEIIYLTARIHHWLNVRVARHLAAQAERLAR</sequence>
<protein>
    <submittedName>
        <fullName evidence="1">Uncharacterized protein</fullName>
    </submittedName>
</protein>
<dbReference type="Proteomes" id="UP000190675">
    <property type="component" value="Chromosome I"/>
</dbReference>